<dbReference type="GO" id="GO:0019634">
    <property type="term" value="P:organic phosphonate metabolic process"/>
    <property type="evidence" value="ECO:0007669"/>
    <property type="project" value="InterPro"/>
</dbReference>
<keyword evidence="2" id="KW-1185">Reference proteome</keyword>
<dbReference type="STRING" id="438753.AZC_3393"/>
<gene>
    <name evidence="1" type="primary">phnH</name>
    <name evidence="1" type="ordered locus">AZC_3393</name>
</gene>
<evidence type="ECO:0000313" key="2">
    <source>
        <dbReference type="Proteomes" id="UP000000270"/>
    </source>
</evidence>
<dbReference type="Proteomes" id="UP000000270">
    <property type="component" value="Chromosome"/>
</dbReference>
<dbReference type="KEGG" id="azc:AZC_3393"/>
<dbReference type="PIRSF" id="PIRSF020680">
    <property type="entry name" value="PhnH"/>
    <property type="match status" value="1"/>
</dbReference>
<reference evidence="1 2" key="1">
    <citation type="journal article" date="2007" name="Appl. Environ. Microbiol.">
        <title>Rhizobial factors required for stem nodule maturation and maintenance in Sesbania rostrata-Azorhizobium caulinodans ORS571 symbiosis.</title>
        <authorList>
            <person name="Suzuki S."/>
            <person name="Aono T."/>
            <person name="Lee KB."/>
            <person name="Suzuki T."/>
            <person name="Liu CT."/>
            <person name="Miwa H."/>
            <person name="Wakao S."/>
            <person name="Iki T."/>
            <person name="Oyaizu H."/>
        </authorList>
    </citation>
    <scope>NUCLEOTIDE SEQUENCE [LARGE SCALE GENOMIC DNA]</scope>
    <source>
        <strain evidence="2">ATCC 43989 / DSM 5975 / JCM 20966 / LMG 6465 / NBRC 14845 / NCIMB 13405 / ORS 571</strain>
    </source>
</reference>
<dbReference type="eggNOG" id="COG3625">
    <property type="taxonomic scope" value="Bacteria"/>
</dbReference>
<reference evidence="1 2" key="3">
    <citation type="journal article" date="2008" name="BMC Genomics">
        <title>The genome of the versatile nitrogen fixer Azorhizobium caulinodans ORS571.</title>
        <authorList>
            <person name="Lee KB."/>
            <person name="Backer P.D."/>
            <person name="Aono T."/>
            <person name="Liu CT."/>
            <person name="Suzuki S."/>
            <person name="Suzuki T."/>
            <person name="Kaneko T."/>
            <person name="Yamada M."/>
            <person name="Tabata S."/>
            <person name="Kupfer D.M."/>
            <person name="Najar F.Z."/>
            <person name="Wiley G.B."/>
            <person name="Roe B."/>
            <person name="Binnewies T.T."/>
            <person name="Ussery D.W."/>
            <person name="D'Haeze W."/>
            <person name="Herder J.D."/>
            <person name="Gevers D."/>
            <person name="Vereecke D."/>
            <person name="Holsters M."/>
            <person name="Oyaizu H."/>
        </authorList>
    </citation>
    <scope>NUCLEOTIDE SEQUENCE [LARGE SCALE GENOMIC DNA]</scope>
    <source>
        <strain evidence="2">ATCC 43989 / DSM 5975 / JCM 20966 / LMG 6465 / NBRC 14845 / NCIMB 13405 / ORS 571</strain>
    </source>
</reference>
<dbReference type="SUPFAM" id="SSF159709">
    <property type="entry name" value="PhnH-like"/>
    <property type="match status" value="1"/>
</dbReference>
<proteinExistence type="predicted"/>
<reference evidence="1 2" key="4">
    <citation type="journal article" date="2009" name="Appl. Environ. Microbiol.">
        <title>Comparative genome-wide transcriptional profiling of Azorhizobium caulinodans ORS571 grown under free-living and symbiotic conditions.</title>
        <authorList>
            <person name="Tsukada S."/>
            <person name="Aono T."/>
            <person name="Akiba N."/>
            <person name="Lee KB."/>
            <person name="Liu CT."/>
            <person name="Toyazaki H."/>
            <person name="Oyaizu H."/>
        </authorList>
    </citation>
    <scope>NUCLEOTIDE SEQUENCE [LARGE SCALE GENOMIC DNA]</scope>
    <source>
        <strain evidence="2">ATCC 43989 / DSM 5975 / JCM 20966 / LMG 6465 / NBRC 14845 / NCIMB 13405 / ORS 571</strain>
    </source>
</reference>
<reference evidence="1 2" key="5">
    <citation type="journal article" date="2010" name="Appl. Environ. Microbiol.">
        <title>phrR-like gene praR of Azorhizobium caulinodans ORS571 is essential for symbiosis with Sesbania rostrata and is involved in expression of reb genes.</title>
        <authorList>
            <person name="Akiba N."/>
            <person name="Aono T."/>
            <person name="Toyazaki H."/>
            <person name="Sato S."/>
            <person name="Oyaizu H."/>
        </authorList>
    </citation>
    <scope>NUCLEOTIDE SEQUENCE [LARGE SCALE GENOMIC DNA]</scope>
    <source>
        <strain evidence="2">ATCC 43989 / DSM 5975 / JCM 20966 / LMG 6465 / NBRC 14845 / NCIMB 13405 / ORS 571</strain>
    </source>
</reference>
<dbReference type="InterPro" id="IPR008772">
    <property type="entry name" value="Phosphonate_metab_PhnH"/>
</dbReference>
<accession>A8IID6</accession>
<dbReference type="NCBIfam" id="TIGR03292">
    <property type="entry name" value="PhnH_redo"/>
    <property type="match status" value="1"/>
</dbReference>
<dbReference type="Pfam" id="PF05845">
    <property type="entry name" value="PhnH"/>
    <property type="match status" value="1"/>
</dbReference>
<dbReference type="AlphaFoldDB" id="A8IID6"/>
<sequence>MTDLALGFADPVREAQATFKAVMWAISRPGNRMPLATGLKPPAPLTPEMAACVLAVADYETPLWLDAKLAARAEVLDFLRFHTGAPILAEPGEARLALISDPAALPPLTDFAQGTPEYPDRSTTLILAVDDLTDAPFTLEGPGIKHTRRFGAAPLPADFAARWADNRLLFPLGVDLIFTTSGLVSALPRSTRITAEA</sequence>
<dbReference type="HOGENOM" id="CLU_115317_1_0_5"/>
<evidence type="ECO:0000313" key="1">
    <source>
        <dbReference type="EMBL" id="BAF89391.1"/>
    </source>
</evidence>
<reference evidence="2" key="2">
    <citation type="submission" date="2007-04" db="EMBL/GenBank/DDBJ databases">
        <title>Complete genome sequence of the nitrogen-fixing bacterium Azorhizobium caulinodans ORS571.</title>
        <authorList>
            <person name="Lee K.B."/>
            <person name="Backer P.D."/>
            <person name="Aono T."/>
            <person name="Liu C.T."/>
            <person name="Suzuki S."/>
            <person name="Suzuki T."/>
            <person name="Kaneko T."/>
            <person name="Yamada M."/>
            <person name="Tabata S."/>
            <person name="Kupfer D.M."/>
            <person name="Najar F.Z."/>
            <person name="Wiley G.B."/>
            <person name="Roe B."/>
            <person name="Binnewies T."/>
            <person name="Ussery D."/>
            <person name="Vereecke D."/>
            <person name="Gevers D."/>
            <person name="Holsters M."/>
            <person name="Oyaizu H."/>
        </authorList>
    </citation>
    <scope>NUCLEOTIDE SEQUENCE [LARGE SCALE GENOMIC DNA]</scope>
    <source>
        <strain evidence="2">ATCC 43989 / DSM 5975 / JCM 20966 / LMG 6465 / NBRC 14845 / NCIMB 13405 / ORS 571</strain>
    </source>
</reference>
<protein>
    <submittedName>
        <fullName evidence="1">Putative phosphonate metabolism protein</fullName>
    </submittedName>
</protein>
<dbReference type="Gene3D" id="3.40.50.11310">
    <property type="entry name" value="Bacterial phosphonate metabolism protein PhnH"/>
    <property type="match status" value="1"/>
</dbReference>
<dbReference type="EMBL" id="AP009384">
    <property type="protein sequence ID" value="BAF89391.1"/>
    <property type="molecule type" value="Genomic_DNA"/>
</dbReference>
<dbReference type="InterPro" id="IPR038058">
    <property type="entry name" value="PhnH-like_sp"/>
</dbReference>
<dbReference type="RefSeq" id="WP_012171916.1">
    <property type="nucleotide sequence ID" value="NC_009937.1"/>
</dbReference>
<name>A8IID6_AZOC5</name>
<reference evidence="1 2" key="6">
    <citation type="journal article" date="2011" name="Appl. Environ. Microbiol.">
        <title>Involvement of the azorhizobial chromosome partition gene (parA) in the onset of bacteroid differentiation during Sesbania rostrata stem nodule development.</title>
        <authorList>
            <person name="Liu CT."/>
            <person name="Lee KB."/>
            <person name="Wang YS."/>
            <person name="Peng MH."/>
            <person name="Lee KT."/>
            <person name="Suzuki S."/>
            <person name="Suzuki T."/>
            <person name="Oyaizu H."/>
        </authorList>
    </citation>
    <scope>NUCLEOTIDE SEQUENCE [LARGE SCALE GENOMIC DNA]</scope>
    <source>
        <strain evidence="2">ATCC 43989 / DSM 5975 / JCM 20966 / LMG 6465 / NBRC 14845 / NCIMB 13405 / ORS 571</strain>
    </source>
</reference>
<organism evidence="1 2">
    <name type="scientific">Azorhizobium caulinodans (strain ATCC 43989 / DSM 5975 / JCM 20966 / LMG 6465 / NBRC 14845 / NCIMB 13405 / ORS 571)</name>
    <dbReference type="NCBI Taxonomy" id="438753"/>
    <lineage>
        <taxon>Bacteria</taxon>
        <taxon>Pseudomonadati</taxon>
        <taxon>Pseudomonadota</taxon>
        <taxon>Alphaproteobacteria</taxon>
        <taxon>Hyphomicrobiales</taxon>
        <taxon>Xanthobacteraceae</taxon>
        <taxon>Azorhizobium</taxon>
    </lineage>
</organism>